<dbReference type="PANTHER" id="PTHR21254">
    <property type="entry name" value="C2 DOMAIN-CONTAINING PROTEIN 3"/>
    <property type="match status" value="1"/>
</dbReference>
<dbReference type="Proteomes" id="UP001266305">
    <property type="component" value="Unassembled WGS sequence"/>
</dbReference>
<accession>A0ABQ9UV98</accession>
<dbReference type="PANTHER" id="PTHR21254:SF1">
    <property type="entry name" value="C2 DOMAIN-CONTAINING PROTEIN 3"/>
    <property type="match status" value="1"/>
</dbReference>
<dbReference type="EMBL" id="JASSZA010000010">
    <property type="protein sequence ID" value="KAK2100962.1"/>
    <property type="molecule type" value="Genomic_DNA"/>
</dbReference>
<evidence type="ECO:0000313" key="1">
    <source>
        <dbReference type="EMBL" id="KAK2100962.1"/>
    </source>
</evidence>
<keyword evidence="2" id="KW-1185">Reference proteome</keyword>
<sequence>MPLLWPAHAELSQGNIWDGLGSPPHSPSPGSDVYCSSELNDPQYDQSLLENLFYTAPKSDTSDFLSEEDDIVPSENMNQSKALARSSKLLESGDHKLKKRSAGKKNRNLVEQQMLSETPEDAQVMTLSVDRLALLGRTHSVRIIIETMGVPLDSPQMTPGKKSYAGPPPKLTTAKKRYVSNMRKLNLTFLKSVSDDDNQ</sequence>
<gene>
    <name evidence="1" type="primary">C2CD3_6</name>
    <name evidence="1" type="ORF">P7K49_022310</name>
</gene>
<reference evidence="1 2" key="1">
    <citation type="submission" date="2023-05" db="EMBL/GenBank/DDBJ databases">
        <title>B98-5 Cell Line De Novo Hybrid Assembly: An Optical Mapping Approach.</title>
        <authorList>
            <person name="Kananen K."/>
            <person name="Auerbach J.A."/>
            <person name="Kautto E."/>
            <person name="Blachly J.S."/>
        </authorList>
    </citation>
    <scope>NUCLEOTIDE SEQUENCE [LARGE SCALE GENOMIC DNA]</scope>
    <source>
        <strain evidence="1">B95-8</strain>
        <tissue evidence="1">Cell line</tissue>
    </source>
</reference>
<name>A0ABQ9UV98_SAGOE</name>
<proteinExistence type="predicted"/>
<organism evidence="1 2">
    <name type="scientific">Saguinus oedipus</name>
    <name type="common">Cotton-top tamarin</name>
    <name type="synonym">Oedipomidas oedipus</name>
    <dbReference type="NCBI Taxonomy" id="9490"/>
    <lineage>
        <taxon>Eukaryota</taxon>
        <taxon>Metazoa</taxon>
        <taxon>Chordata</taxon>
        <taxon>Craniata</taxon>
        <taxon>Vertebrata</taxon>
        <taxon>Euteleostomi</taxon>
        <taxon>Mammalia</taxon>
        <taxon>Eutheria</taxon>
        <taxon>Euarchontoglires</taxon>
        <taxon>Primates</taxon>
        <taxon>Haplorrhini</taxon>
        <taxon>Platyrrhini</taxon>
        <taxon>Cebidae</taxon>
        <taxon>Callitrichinae</taxon>
        <taxon>Saguinus</taxon>
    </lineage>
</organism>
<protein>
    <submittedName>
        <fullName evidence="1">C2 domain-containing protein 3</fullName>
    </submittedName>
</protein>
<comment type="caution">
    <text evidence="1">The sequence shown here is derived from an EMBL/GenBank/DDBJ whole genome shotgun (WGS) entry which is preliminary data.</text>
</comment>
<evidence type="ECO:0000313" key="2">
    <source>
        <dbReference type="Proteomes" id="UP001266305"/>
    </source>
</evidence>